<dbReference type="Gene3D" id="1.20.1250.20">
    <property type="entry name" value="MFS general substrate transporter like domains"/>
    <property type="match status" value="1"/>
</dbReference>
<protein>
    <submittedName>
        <fullName evidence="9">MFS transporter</fullName>
    </submittedName>
</protein>
<dbReference type="PROSITE" id="PS50850">
    <property type="entry name" value="MFS"/>
    <property type="match status" value="1"/>
</dbReference>
<evidence type="ECO:0000256" key="2">
    <source>
        <dbReference type="ARBA" id="ARBA00022448"/>
    </source>
</evidence>
<feature type="transmembrane region" description="Helical" evidence="7">
    <location>
        <begin position="203"/>
        <end position="228"/>
    </location>
</feature>
<evidence type="ECO:0000256" key="1">
    <source>
        <dbReference type="ARBA" id="ARBA00004651"/>
    </source>
</evidence>
<sequence length="386" mass="41562">MNKKYPVALWTLVIGAFAIGMTEFVIMGLLPEVARDVNSSIAAAGQLITGYALGVAVGGPILVLITYKMSQKNLLMLLMLIFILGNLMATIASSYGVLMASRLLTSLAHGSFFGVGAIMAASLVEYSRRASAMALMFTGLTVANIIGVPFGTFVGQQFGWRSSFLIIAIIGFITLIGIYMLVPKPKEQKKTDLKKELAVLKNNQLWLALLIAMFCFGSVFTLFTYITPILTDVTGFQSNAVSWMLVVFGIGVTVGNIVGGKLADWNINLSLQYILVVFILYFFVLYVLQFSMVLMIPGIFIFGVLAFSMVPMLQFRILGLSAEAPTIASTLNQSAMNLGNAGGAFAGGLSVTYLPLHDLVLVAPIITVIGFILLFVQMRGVKARAA</sequence>
<feature type="transmembrane region" description="Helical" evidence="7">
    <location>
        <begin position="163"/>
        <end position="182"/>
    </location>
</feature>
<dbReference type="PANTHER" id="PTHR43124">
    <property type="entry name" value="PURINE EFFLUX PUMP PBUE"/>
    <property type="match status" value="1"/>
</dbReference>
<feature type="transmembrane region" description="Helical" evidence="7">
    <location>
        <begin position="7"/>
        <end position="29"/>
    </location>
</feature>
<feature type="transmembrane region" description="Helical" evidence="7">
    <location>
        <begin position="294"/>
        <end position="313"/>
    </location>
</feature>
<feature type="domain" description="Major facilitator superfamily (MFS) profile" evidence="8">
    <location>
        <begin position="8"/>
        <end position="382"/>
    </location>
</feature>
<comment type="caution">
    <text evidence="9">The sequence shown here is derived from an EMBL/GenBank/DDBJ whole genome shotgun (WGS) entry which is preliminary data.</text>
</comment>
<evidence type="ECO:0000256" key="5">
    <source>
        <dbReference type="ARBA" id="ARBA00022989"/>
    </source>
</evidence>
<feature type="transmembrane region" description="Helical" evidence="7">
    <location>
        <begin position="240"/>
        <end position="259"/>
    </location>
</feature>
<evidence type="ECO:0000256" key="6">
    <source>
        <dbReference type="ARBA" id="ARBA00023136"/>
    </source>
</evidence>
<dbReference type="Pfam" id="PF07690">
    <property type="entry name" value="MFS_1"/>
    <property type="match status" value="1"/>
</dbReference>
<dbReference type="RefSeq" id="WP_185765262.1">
    <property type="nucleotide sequence ID" value="NZ_RIBP01000004.1"/>
</dbReference>
<feature type="transmembrane region" description="Helical" evidence="7">
    <location>
        <begin position="271"/>
        <end position="288"/>
    </location>
</feature>
<feature type="transmembrane region" description="Helical" evidence="7">
    <location>
        <begin position="74"/>
        <end position="97"/>
    </location>
</feature>
<comment type="subcellular location">
    <subcellularLocation>
        <location evidence="1">Cell membrane</location>
        <topology evidence="1">Multi-pass membrane protein</topology>
    </subcellularLocation>
</comment>
<dbReference type="CDD" id="cd17324">
    <property type="entry name" value="MFS_NepI_like"/>
    <property type="match status" value="1"/>
</dbReference>
<proteinExistence type="predicted"/>
<dbReference type="GO" id="GO:0005886">
    <property type="term" value="C:plasma membrane"/>
    <property type="evidence" value="ECO:0007669"/>
    <property type="project" value="UniProtKB-SubCell"/>
</dbReference>
<feature type="transmembrane region" description="Helical" evidence="7">
    <location>
        <begin position="359"/>
        <end position="376"/>
    </location>
</feature>
<feature type="transmembrane region" description="Helical" evidence="7">
    <location>
        <begin position="334"/>
        <end position="353"/>
    </location>
</feature>
<organism evidence="9 10">
    <name type="scientific">Niallia circulans</name>
    <name type="common">Bacillus circulans</name>
    <dbReference type="NCBI Taxonomy" id="1397"/>
    <lineage>
        <taxon>Bacteria</taxon>
        <taxon>Bacillati</taxon>
        <taxon>Bacillota</taxon>
        <taxon>Bacilli</taxon>
        <taxon>Bacillales</taxon>
        <taxon>Bacillaceae</taxon>
        <taxon>Niallia</taxon>
    </lineage>
</organism>
<reference evidence="10" key="1">
    <citation type="submission" date="2018-10" db="EMBL/GenBank/DDBJ databases">
        <title>FDA dAtabase for Regulatory Grade micrObial Sequences (FDA-ARGOS): Supporting development and validation of Infectious Disease Dx tests.</title>
        <authorList>
            <person name="Minogue T."/>
            <person name="Wolcott M."/>
            <person name="Wasieloski L."/>
            <person name="Aguilar W."/>
            <person name="Moore D."/>
            <person name="Tallon L."/>
            <person name="Sadzewicz L."/>
            <person name="Sengamalay N."/>
            <person name="Ott S."/>
            <person name="Godinez A."/>
            <person name="Nagaraj S."/>
            <person name="Vavikolanu K."/>
            <person name="Vyas G."/>
            <person name="Nadendla S."/>
            <person name="George J."/>
            <person name="Sichtig H."/>
        </authorList>
    </citation>
    <scope>NUCLEOTIDE SEQUENCE [LARGE SCALE GENOMIC DNA]</scope>
    <source>
        <strain evidence="10">FDAARGOS_343</strain>
    </source>
</reference>
<name>A0A553SIR2_NIACI</name>
<dbReference type="InterPro" id="IPR036259">
    <property type="entry name" value="MFS_trans_sf"/>
</dbReference>
<keyword evidence="4 7" id="KW-0812">Transmembrane</keyword>
<evidence type="ECO:0000313" key="10">
    <source>
        <dbReference type="Proteomes" id="UP000319837"/>
    </source>
</evidence>
<evidence type="ECO:0000259" key="8">
    <source>
        <dbReference type="PROSITE" id="PS50850"/>
    </source>
</evidence>
<dbReference type="InterPro" id="IPR011701">
    <property type="entry name" value="MFS"/>
</dbReference>
<evidence type="ECO:0000256" key="7">
    <source>
        <dbReference type="SAM" id="Phobius"/>
    </source>
</evidence>
<dbReference type="PANTHER" id="PTHR43124:SF8">
    <property type="entry name" value="INNER MEMBRANE TRANSPORT PROTEIN YDHP"/>
    <property type="match status" value="1"/>
</dbReference>
<feature type="transmembrane region" description="Helical" evidence="7">
    <location>
        <begin position="103"/>
        <end position="124"/>
    </location>
</feature>
<dbReference type="EMBL" id="RIBP01000004">
    <property type="protein sequence ID" value="TRZ36862.1"/>
    <property type="molecule type" value="Genomic_DNA"/>
</dbReference>
<dbReference type="SUPFAM" id="SSF103473">
    <property type="entry name" value="MFS general substrate transporter"/>
    <property type="match status" value="1"/>
</dbReference>
<dbReference type="InterPro" id="IPR020846">
    <property type="entry name" value="MFS_dom"/>
</dbReference>
<keyword evidence="5 7" id="KW-1133">Transmembrane helix</keyword>
<evidence type="ECO:0000256" key="3">
    <source>
        <dbReference type="ARBA" id="ARBA00022475"/>
    </source>
</evidence>
<dbReference type="GO" id="GO:0022857">
    <property type="term" value="F:transmembrane transporter activity"/>
    <property type="evidence" value="ECO:0007669"/>
    <property type="project" value="InterPro"/>
</dbReference>
<evidence type="ECO:0000313" key="9">
    <source>
        <dbReference type="EMBL" id="TRZ36862.1"/>
    </source>
</evidence>
<dbReference type="Proteomes" id="UP000319837">
    <property type="component" value="Unassembled WGS sequence"/>
</dbReference>
<accession>A0A553SIR2</accession>
<dbReference type="InterPro" id="IPR050189">
    <property type="entry name" value="MFS_Efflux_Transporters"/>
</dbReference>
<evidence type="ECO:0000256" key="4">
    <source>
        <dbReference type="ARBA" id="ARBA00022692"/>
    </source>
</evidence>
<dbReference type="AlphaFoldDB" id="A0A553SIR2"/>
<gene>
    <name evidence="9" type="ORF">CEQ21_15260</name>
</gene>
<feature type="transmembrane region" description="Helical" evidence="7">
    <location>
        <begin position="41"/>
        <end position="67"/>
    </location>
</feature>
<keyword evidence="2" id="KW-0813">Transport</keyword>
<keyword evidence="6 7" id="KW-0472">Membrane</keyword>
<keyword evidence="3" id="KW-1003">Cell membrane</keyword>
<feature type="transmembrane region" description="Helical" evidence="7">
    <location>
        <begin position="131"/>
        <end position="151"/>
    </location>
</feature>